<accession>A0A1R1BQI1</accession>
<protein>
    <recommendedName>
        <fullName evidence="1">Xylose isomerase-like TIM barrel domain-containing protein</fullName>
    </recommendedName>
</protein>
<dbReference type="EMBL" id="MRTJ01000008">
    <property type="protein sequence ID" value="OMF12130.1"/>
    <property type="molecule type" value="Genomic_DNA"/>
</dbReference>
<dbReference type="RefSeq" id="WP_076332845.1">
    <property type="nucleotide sequence ID" value="NZ_MRTJ01000008.1"/>
</dbReference>
<evidence type="ECO:0000313" key="2">
    <source>
        <dbReference type="EMBL" id="OMF12130.1"/>
    </source>
</evidence>
<dbReference type="InterPro" id="IPR013022">
    <property type="entry name" value="Xyl_isomerase-like_TIM-brl"/>
</dbReference>
<dbReference type="PANTHER" id="PTHR12110">
    <property type="entry name" value="HYDROXYPYRUVATE ISOMERASE"/>
    <property type="match status" value="1"/>
</dbReference>
<gene>
    <name evidence="2" type="ORF">BK131_19190</name>
</gene>
<reference evidence="2 3" key="1">
    <citation type="submission" date="2016-11" db="EMBL/GenBank/DDBJ databases">
        <title>Paenibacillus species isolates.</title>
        <authorList>
            <person name="Beno S.M."/>
        </authorList>
    </citation>
    <scope>NUCLEOTIDE SEQUENCE [LARGE SCALE GENOMIC DNA]</scope>
    <source>
        <strain evidence="2 3">FSL H8-0246</strain>
    </source>
</reference>
<dbReference type="AlphaFoldDB" id="A0A1R1BQI1"/>
<organism evidence="2 3">
    <name type="scientific">Paenibacillus amylolyticus</name>
    <dbReference type="NCBI Taxonomy" id="1451"/>
    <lineage>
        <taxon>Bacteria</taxon>
        <taxon>Bacillati</taxon>
        <taxon>Bacillota</taxon>
        <taxon>Bacilli</taxon>
        <taxon>Bacillales</taxon>
        <taxon>Paenibacillaceae</taxon>
        <taxon>Paenibacillus</taxon>
    </lineage>
</organism>
<dbReference type="InterPro" id="IPR050312">
    <property type="entry name" value="IolE/XylAMocC-like"/>
</dbReference>
<dbReference type="SUPFAM" id="SSF51658">
    <property type="entry name" value="Xylose isomerase-like"/>
    <property type="match status" value="1"/>
</dbReference>
<sequence>MKLAIIGDEIDQDLHRVIDAVQKNKFHGIEVRSVWNTRPDQLDNEQLELIRDSVRSAGLNIAGFDSPCFKVEFPSTDELLESSRESLAKAIDQARLLNSGFVRVFTFYREGIAQPKLAARAVKQIVDGLVSDDIQIYVETGMRTNTPTIKHMLEFLDEVADNRLGIVWDPGNSVFSGQDLNPFPEDYTLGKEFIKHIHIKDPDGQSQYVRLGDGDVPWRNIIQTLKNDDYQGYVSLETHWRKGRVLDQKQRDNPWFDSFSMDGYEASVECMQRLLSYINEVS</sequence>
<dbReference type="Proteomes" id="UP000187134">
    <property type="component" value="Unassembled WGS sequence"/>
</dbReference>
<evidence type="ECO:0000313" key="3">
    <source>
        <dbReference type="Proteomes" id="UP000187134"/>
    </source>
</evidence>
<dbReference type="Pfam" id="PF01261">
    <property type="entry name" value="AP_endonuc_2"/>
    <property type="match status" value="1"/>
</dbReference>
<dbReference type="Gene3D" id="3.20.20.150">
    <property type="entry name" value="Divalent-metal-dependent TIM barrel enzymes"/>
    <property type="match status" value="1"/>
</dbReference>
<comment type="caution">
    <text evidence="2">The sequence shown here is derived from an EMBL/GenBank/DDBJ whole genome shotgun (WGS) entry which is preliminary data.</text>
</comment>
<feature type="domain" description="Xylose isomerase-like TIM barrel" evidence="1">
    <location>
        <begin position="18"/>
        <end position="250"/>
    </location>
</feature>
<name>A0A1R1BQI1_PAEAM</name>
<dbReference type="InterPro" id="IPR036237">
    <property type="entry name" value="Xyl_isomerase-like_sf"/>
</dbReference>
<proteinExistence type="predicted"/>
<dbReference type="PANTHER" id="PTHR12110:SF41">
    <property type="entry name" value="INOSOSE DEHYDRATASE"/>
    <property type="match status" value="1"/>
</dbReference>
<dbReference type="OrthoDB" id="9815124at2"/>
<evidence type="ECO:0000259" key="1">
    <source>
        <dbReference type="Pfam" id="PF01261"/>
    </source>
</evidence>